<dbReference type="InParanoid" id="A0A1S3HKD7"/>
<name>A0A1S3HKD7_LINAN</name>
<dbReference type="InterPro" id="IPR050952">
    <property type="entry name" value="TRIM-NHL_E3_ligases"/>
</dbReference>
<gene>
    <name evidence="2" type="primary">LOC106155984</name>
</gene>
<dbReference type="OrthoDB" id="10039644at2759"/>
<dbReference type="Proteomes" id="UP000085678">
    <property type="component" value="Unplaced"/>
</dbReference>
<dbReference type="SUPFAM" id="SSF101898">
    <property type="entry name" value="NHL repeat"/>
    <property type="match status" value="1"/>
</dbReference>
<dbReference type="Gene3D" id="2.120.10.30">
    <property type="entry name" value="TolB, C-terminal domain"/>
    <property type="match status" value="1"/>
</dbReference>
<dbReference type="GO" id="GO:0061630">
    <property type="term" value="F:ubiquitin protein ligase activity"/>
    <property type="evidence" value="ECO:0007669"/>
    <property type="project" value="TreeGrafter"/>
</dbReference>
<evidence type="ECO:0000313" key="2">
    <source>
        <dbReference type="RefSeq" id="XP_013386492.1"/>
    </source>
</evidence>
<dbReference type="GeneID" id="106155984"/>
<dbReference type="PANTHER" id="PTHR24104">
    <property type="entry name" value="E3 UBIQUITIN-PROTEIN LIGASE NHLRC1-RELATED"/>
    <property type="match status" value="1"/>
</dbReference>
<evidence type="ECO:0000313" key="1">
    <source>
        <dbReference type="Proteomes" id="UP000085678"/>
    </source>
</evidence>
<reference evidence="2" key="1">
    <citation type="submission" date="2025-08" db="UniProtKB">
        <authorList>
            <consortium name="RefSeq"/>
        </authorList>
    </citation>
    <scope>IDENTIFICATION</scope>
    <source>
        <tissue evidence="2">Gonads</tissue>
    </source>
</reference>
<dbReference type="RefSeq" id="XP_013386492.1">
    <property type="nucleotide sequence ID" value="XM_013531038.1"/>
</dbReference>
<dbReference type="KEGG" id="lak:106155984"/>
<protein>
    <submittedName>
        <fullName evidence="2">Protein wech-like</fullName>
    </submittedName>
</protein>
<accession>A0A1S3HKD7</accession>
<sequence>MKKITSVSDTQLKHPRGICHFPDGRMVLSDTHNNKLFILSPQWEVQQTVDVNNPCGVALNNSCTKIAVAQVGGEKSVSVFSIDIKGKITLTDVIKNKDGEQLFNVPYKVAYMSNGCLVVSDISPNKLHIQTPSGDPLYQYTGPDNKLGDIRGVCVDAYDNILVTDYDNDCIHLVSPDGKFIQYIATQADGLYRPWGCTINQDGDLAVTDLRRKVKVFQYLEK</sequence>
<dbReference type="PANTHER" id="PTHR24104:SF57">
    <property type="entry name" value="BEE-MILK PROTEIN"/>
    <property type="match status" value="1"/>
</dbReference>
<dbReference type="InterPro" id="IPR011042">
    <property type="entry name" value="6-blade_b-propeller_TolB-like"/>
</dbReference>
<proteinExistence type="predicted"/>
<dbReference type="STRING" id="7574.A0A1S3HKD7"/>
<keyword evidence="1" id="KW-1185">Reference proteome</keyword>
<dbReference type="GO" id="GO:0000209">
    <property type="term" value="P:protein polyubiquitination"/>
    <property type="evidence" value="ECO:0007669"/>
    <property type="project" value="TreeGrafter"/>
</dbReference>
<organism evidence="1 2">
    <name type="scientific">Lingula anatina</name>
    <name type="common">Brachiopod</name>
    <name type="synonym">Lingula unguis</name>
    <dbReference type="NCBI Taxonomy" id="7574"/>
    <lineage>
        <taxon>Eukaryota</taxon>
        <taxon>Metazoa</taxon>
        <taxon>Spiralia</taxon>
        <taxon>Lophotrochozoa</taxon>
        <taxon>Brachiopoda</taxon>
        <taxon>Linguliformea</taxon>
        <taxon>Lingulata</taxon>
        <taxon>Lingulida</taxon>
        <taxon>Linguloidea</taxon>
        <taxon>Lingulidae</taxon>
        <taxon>Lingula</taxon>
    </lineage>
</organism>
<dbReference type="AlphaFoldDB" id="A0A1S3HKD7"/>
<dbReference type="GO" id="GO:0043161">
    <property type="term" value="P:proteasome-mediated ubiquitin-dependent protein catabolic process"/>
    <property type="evidence" value="ECO:0007669"/>
    <property type="project" value="TreeGrafter"/>
</dbReference>